<dbReference type="Pfam" id="PF01498">
    <property type="entry name" value="HTH_Tnp_Tc3_2"/>
    <property type="match status" value="1"/>
</dbReference>
<evidence type="ECO:0000313" key="3">
    <source>
        <dbReference type="EMBL" id="GFX87830.1"/>
    </source>
</evidence>
<organism evidence="3 4">
    <name type="scientific">Trichonephila clavipes</name>
    <name type="common">Golden silk orbweaver</name>
    <name type="synonym">Nephila clavipes</name>
    <dbReference type="NCBI Taxonomy" id="2585209"/>
    <lineage>
        <taxon>Eukaryota</taxon>
        <taxon>Metazoa</taxon>
        <taxon>Ecdysozoa</taxon>
        <taxon>Arthropoda</taxon>
        <taxon>Chelicerata</taxon>
        <taxon>Arachnida</taxon>
        <taxon>Araneae</taxon>
        <taxon>Araneomorphae</taxon>
        <taxon>Entelegynae</taxon>
        <taxon>Araneoidea</taxon>
        <taxon>Nephilidae</taxon>
        <taxon>Trichonephila</taxon>
    </lineage>
</organism>
<dbReference type="GO" id="GO:0003677">
    <property type="term" value="F:DNA binding"/>
    <property type="evidence" value="ECO:0007669"/>
    <property type="project" value="InterPro"/>
</dbReference>
<evidence type="ECO:0000259" key="2">
    <source>
        <dbReference type="Pfam" id="PF01498"/>
    </source>
</evidence>
<dbReference type="GO" id="GO:0006313">
    <property type="term" value="P:DNA transposition"/>
    <property type="evidence" value="ECO:0007669"/>
    <property type="project" value="InterPro"/>
</dbReference>
<dbReference type="InterPro" id="IPR009057">
    <property type="entry name" value="Homeodomain-like_sf"/>
</dbReference>
<comment type="subcellular location">
    <subcellularLocation>
        <location evidence="1">Nucleus</location>
    </subcellularLocation>
</comment>
<protein>
    <submittedName>
        <fullName evidence="3">Transposable element Tcb1 transposase</fullName>
    </submittedName>
</protein>
<dbReference type="InterPro" id="IPR002492">
    <property type="entry name" value="Transposase_Tc1-like"/>
</dbReference>
<name>A0A8X6R472_TRICX</name>
<comment type="caution">
    <text evidence="3">The sequence shown here is derived from an EMBL/GenBank/DDBJ whole genome shotgun (WGS) entry which is preliminary data.</text>
</comment>
<evidence type="ECO:0000313" key="4">
    <source>
        <dbReference type="Proteomes" id="UP000887159"/>
    </source>
</evidence>
<evidence type="ECO:0000256" key="1">
    <source>
        <dbReference type="ARBA" id="ARBA00004123"/>
    </source>
</evidence>
<dbReference type="GO" id="GO:0015074">
    <property type="term" value="P:DNA integration"/>
    <property type="evidence" value="ECO:0007669"/>
    <property type="project" value="InterPro"/>
</dbReference>
<dbReference type="SUPFAM" id="SSF46689">
    <property type="entry name" value="Homeodomain-like"/>
    <property type="match status" value="1"/>
</dbReference>
<sequence>MAVGSLVVRASDSRPEDLGSMLDVTKYPPSAHGFTCRNCGGGDRGRVAIYRPFGEVSLCLNRTVTCMVLKANDRRTSCPCRDEFRGPRSDYVRQVALATTTTTESLFHLLLCVMGKAADLSDFDRGHIVMARRLETSISETARLVGCSRSTVVSTYAKWMIDGETSSRRHGVGRPHAIKEKGRRRLSCMAEKNRIQTVAQLTAQYNAGPSRIVSEHTVQRTLLDTGLRSKRPTRVPLLTKRHRRLRLSREHYD</sequence>
<gene>
    <name evidence="3" type="primary">X975_20660</name>
    <name evidence="3" type="ORF">TNCV_2191061</name>
</gene>
<dbReference type="AlphaFoldDB" id="A0A8X6R472"/>
<accession>A0A8X6R472</accession>
<keyword evidence="4" id="KW-1185">Reference proteome</keyword>
<dbReference type="Proteomes" id="UP000887159">
    <property type="component" value="Unassembled WGS sequence"/>
</dbReference>
<proteinExistence type="predicted"/>
<dbReference type="GO" id="GO:0005634">
    <property type="term" value="C:nucleus"/>
    <property type="evidence" value="ECO:0007669"/>
    <property type="project" value="UniProtKB-SubCell"/>
</dbReference>
<feature type="domain" description="Transposase Tc1-like" evidence="2">
    <location>
        <begin position="183"/>
        <end position="251"/>
    </location>
</feature>
<reference evidence="3" key="1">
    <citation type="submission" date="2020-08" db="EMBL/GenBank/DDBJ databases">
        <title>Multicomponent nature underlies the extraordinary mechanical properties of spider dragline silk.</title>
        <authorList>
            <person name="Kono N."/>
            <person name="Nakamura H."/>
            <person name="Mori M."/>
            <person name="Yoshida Y."/>
            <person name="Ohtoshi R."/>
            <person name="Malay A.D."/>
            <person name="Moran D.A.P."/>
            <person name="Tomita M."/>
            <person name="Numata K."/>
            <person name="Arakawa K."/>
        </authorList>
    </citation>
    <scope>NUCLEOTIDE SEQUENCE</scope>
</reference>
<dbReference type="EMBL" id="BMAU01021039">
    <property type="protein sequence ID" value="GFX87830.1"/>
    <property type="molecule type" value="Genomic_DNA"/>
</dbReference>